<keyword evidence="1" id="KW-0472">Membrane</keyword>
<dbReference type="EMBL" id="FN869859">
    <property type="protein sequence ID" value="CCC81423.1"/>
    <property type="molecule type" value="Genomic_DNA"/>
</dbReference>
<evidence type="ECO:0000313" key="3">
    <source>
        <dbReference type="Proteomes" id="UP000002654"/>
    </source>
</evidence>
<gene>
    <name evidence="2" type="ordered locus">TTX_0768</name>
</gene>
<sequence>MSYGAMLVVLGAISGEDSLVFFGLLLLFISNLHNIAAYMKRRNRRQSSEPLH</sequence>
<proteinExistence type="predicted"/>
<name>G4RPC8_THETK</name>
<organism evidence="2 3">
    <name type="scientific">Thermoproteus tenax (strain ATCC 35583 / DSM 2078 / JCM 9277 / NBRC 100435 / Kra 1)</name>
    <dbReference type="NCBI Taxonomy" id="768679"/>
    <lineage>
        <taxon>Archaea</taxon>
        <taxon>Thermoproteota</taxon>
        <taxon>Thermoprotei</taxon>
        <taxon>Thermoproteales</taxon>
        <taxon>Thermoproteaceae</taxon>
        <taxon>Thermoproteus</taxon>
    </lineage>
</organism>
<protein>
    <submittedName>
        <fullName evidence="2">Uncharacterized protein</fullName>
    </submittedName>
</protein>
<dbReference type="STRING" id="768679.TTX_0768"/>
<dbReference type="KEGG" id="ttn:TTX_0768"/>
<reference evidence="2 3" key="1">
    <citation type="journal article" date="2011" name="PLoS ONE">
        <title>The complete genome sequence of Thermoproteus tenax: a physiologically versatile member of the Crenarchaeota.</title>
        <authorList>
            <person name="Siebers B."/>
            <person name="Zaparty M."/>
            <person name="Raddatz G."/>
            <person name="Tjaden B."/>
            <person name="Albers S.V."/>
            <person name="Bell S.D."/>
            <person name="Blombach F."/>
            <person name="Kletzin A."/>
            <person name="Kyrpides N."/>
            <person name="Lanz C."/>
            <person name="Plagens A."/>
            <person name="Rampp M."/>
            <person name="Rosinus A."/>
            <person name="von Jan M."/>
            <person name="Makarova K.S."/>
            <person name="Klenk H.P."/>
            <person name="Schuster S.C."/>
            <person name="Hensel R."/>
        </authorList>
    </citation>
    <scope>NUCLEOTIDE SEQUENCE [LARGE SCALE GENOMIC DNA]</scope>
    <source>
        <strain evidence="3">ATCC 35583 / DSM 2078 / JCM 9277 / NBRC 100435 / Kra 1</strain>
    </source>
</reference>
<dbReference type="PaxDb" id="768679-TTX_0768"/>
<evidence type="ECO:0000256" key="1">
    <source>
        <dbReference type="SAM" id="Phobius"/>
    </source>
</evidence>
<keyword evidence="3" id="KW-1185">Reference proteome</keyword>
<dbReference type="Proteomes" id="UP000002654">
    <property type="component" value="Chromosome"/>
</dbReference>
<dbReference type="AlphaFoldDB" id="G4RPC8"/>
<evidence type="ECO:0000313" key="2">
    <source>
        <dbReference type="EMBL" id="CCC81423.1"/>
    </source>
</evidence>
<dbReference type="eggNOG" id="arCOG07002">
    <property type="taxonomic scope" value="Archaea"/>
</dbReference>
<accession>G4RPC8</accession>
<keyword evidence="1" id="KW-0812">Transmembrane</keyword>
<keyword evidence="1" id="KW-1133">Transmembrane helix</keyword>
<dbReference type="HOGENOM" id="CLU_208842_0_0_2"/>
<feature type="transmembrane region" description="Helical" evidence="1">
    <location>
        <begin position="20"/>
        <end position="39"/>
    </location>
</feature>
<dbReference type="PATRIC" id="fig|768679.9.peg.778"/>